<accession>A0A1H4CGH6</accession>
<comment type="catalytic activity">
    <reaction evidence="1">
        <text>adenosine(2030) in 23S rRNA + S-adenosyl-L-methionine = N(6)-methyladenosine(2030) in 23S rRNA + S-adenosyl-L-homocysteine + H(+)</text>
        <dbReference type="Rhea" id="RHEA:43736"/>
        <dbReference type="Rhea" id="RHEA-COMP:10668"/>
        <dbReference type="Rhea" id="RHEA-COMP:10669"/>
        <dbReference type="ChEBI" id="CHEBI:15378"/>
        <dbReference type="ChEBI" id="CHEBI:57856"/>
        <dbReference type="ChEBI" id="CHEBI:59789"/>
        <dbReference type="ChEBI" id="CHEBI:74411"/>
        <dbReference type="ChEBI" id="CHEBI:74449"/>
        <dbReference type="EC" id="2.1.1.266"/>
    </reaction>
</comment>
<dbReference type="EMBL" id="FNRM01000004">
    <property type="protein sequence ID" value="SEA59526.1"/>
    <property type="molecule type" value="Genomic_DNA"/>
</dbReference>
<feature type="active site" description="Proton acceptor" evidence="1">
    <location>
        <position position="188"/>
    </location>
</feature>
<comment type="similarity">
    <text evidence="1">Belongs to the RlmJ family.</text>
</comment>
<dbReference type="PANTHER" id="PTHR37426">
    <property type="entry name" value="RIBOSOMAL RNA LARGE SUBUNIT METHYLTRANSFERASE J"/>
    <property type="match status" value="1"/>
</dbReference>
<keyword evidence="1" id="KW-0698">rRNA processing</keyword>
<gene>
    <name evidence="1" type="primary">rlmJ</name>
    <name evidence="2" type="ORF">SAMN04488051_104152</name>
</gene>
<reference evidence="2 3" key="1">
    <citation type="submission" date="2016-10" db="EMBL/GenBank/DDBJ databases">
        <authorList>
            <person name="de Groot N.N."/>
        </authorList>
    </citation>
    <scope>NUCLEOTIDE SEQUENCE [LARGE SCALE GENOMIC DNA]</scope>
    <source>
        <strain evidence="2 3">CGMCC 1.3430</strain>
    </source>
</reference>
<feature type="binding site" evidence="1">
    <location>
        <position position="142"/>
    </location>
    <ligand>
        <name>S-adenosyl-L-methionine</name>
        <dbReference type="ChEBI" id="CHEBI:59789"/>
    </ligand>
</feature>
<dbReference type="SUPFAM" id="SSF53335">
    <property type="entry name" value="S-adenosyl-L-methionine-dependent methyltransferases"/>
    <property type="match status" value="1"/>
</dbReference>
<keyword evidence="1 2" id="KW-0489">Methyltransferase</keyword>
<keyword evidence="3" id="KW-1185">Reference proteome</keyword>
<dbReference type="GO" id="GO:0036307">
    <property type="term" value="F:23S rRNA (adenine(2030)-N(6))-methyltransferase activity"/>
    <property type="evidence" value="ECO:0007669"/>
    <property type="project" value="UniProtKB-UniRule"/>
</dbReference>
<keyword evidence="1" id="KW-0694">RNA-binding</keyword>
<feature type="site" description="Interaction with substrate rRNA" evidence="1">
    <location>
        <position position="24"/>
    </location>
</feature>
<name>A0A1H4CGH6_ALKAM</name>
<dbReference type="GO" id="GO:0070475">
    <property type="term" value="P:rRNA base methylation"/>
    <property type="evidence" value="ECO:0007669"/>
    <property type="project" value="UniProtKB-UniRule"/>
</dbReference>
<evidence type="ECO:0000313" key="3">
    <source>
        <dbReference type="Proteomes" id="UP000198773"/>
    </source>
</evidence>
<dbReference type="Pfam" id="PF04378">
    <property type="entry name" value="RsmJ"/>
    <property type="match status" value="1"/>
</dbReference>
<feature type="binding site" evidence="1">
    <location>
        <begin position="167"/>
        <end position="168"/>
    </location>
    <ligand>
        <name>S-adenosyl-L-methionine</name>
        <dbReference type="ChEBI" id="CHEBI:59789"/>
    </ligand>
</feature>
<sequence>MTKPPEQSMLSPPFYDWLYAMLSYRHSFHAGNFADVLKHLVQVAILEYLKRKDKPFCYHDTHSGAGLYSLSGEHASKTGEYQSGIGVLFNQAVPTTLEDGPVGRYLRLLHQLNPDGELEFYPGSPSIAAQLLRPQDALQLTELHPTDYGLLSQHLGKRKHCRIEKMDAWAGIKAMLPPLARRGLVLIDPPYELSHEYDDVVKGLQLALQRFATGCYAIWYPVIDRGHIERFVAQVAALPVTDLLRIEWCPKADSTGFGMTGSGMLVINPPYLLAEQCRAMLPWLHHQLGNAGPSQVTQLIAEA</sequence>
<dbReference type="STRING" id="152573.SAMN04488051_104152"/>
<feature type="binding site" evidence="1">
    <location>
        <position position="39"/>
    </location>
    <ligand>
        <name>S-adenosyl-L-methionine</name>
        <dbReference type="ChEBI" id="CHEBI:59789"/>
    </ligand>
</feature>
<feature type="binding site" evidence="1">
    <location>
        <position position="188"/>
    </location>
    <ligand>
        <name>S-adenosyl-L-methionine</name>
        <dbReference type="ChEBI" id="CHEBI:59789"/>
    </ligand>
</feature>
<proteinExistence type="inferred from homology"/>
<dbReference type="InterPro" id="IPR007473">
    <property type="entry name" value="RlmJ"/>
</dbReference>
<dbReference type="AlphaFoldDB" id="A0A1H4CGH6"/>
<dbReference type="EC" id="2.1.1.266" evidence="1"/>
<dbReference type="HAMAP" id="MF_00934">
    <property type="entry name" value="23SrRNA_methyltr_J"/>
    <property type="match status" value="1"/>
</dbReference>
<dbReference type="InterPro" id="IPR029063">
    <property type="entry name" value="SAM-dependent_MTases_sf"/>
</dbReference>
<comment type="subunit">
    <text evidence="1">Monomer.</text>
</comment>
<feature type="binding site" evidence="1">
    <location>
        <position position="62"/>
    </location>
    <ligand>
        <name>S-adenosyl-L-methionine</name>
        <dbReference type="ChEBI" id="CHEBI:59789"/>
    </ligand>
</feature>
<feature type="binding site" evidence="1">
    <location>
        <position position="124"/>
    </location>
    <ligand>
        <name>S-adenosyl-L-methionine</name>
        <dbReference type="ChEBI" id="CHEBI:59789"/>
    </ligand>
</feature>
<dbReference type="GO" id="GO:0005829">
    <property type="term" value="C:cytosol"/>
    <property type="evidence" value="ECO:0007669"/>
    <property type="project" value="TreeGrafter"/>
</dbReference>
<comment type="function">
    <text evidence="1">Specifically methylates the adenine in position 2030 of 23S rRNA.</text>
</comment>
<dbReference type="PANTHER" id="PTHR37426:SF1">
    <property type="entry name" value="RIBOSOMAL RNA LARGE SUBUNIT METHYLTRANSFERASE J"/>
    <property type="match status" value="1"/>
</dbReference>
<dbReference type="Proteomes" id="UP000198773">
    <property type="component" value="Unassembled WGS sequence"/>
</dbReference>
<evidence type="ECO:0000313" key="2">
    <source>
        <dbReference type="EMBL" id="SEA59526.1"/>
    </source>
</evidence>
<keyword evidence="1" id="KW-0949">S-adenosyl-L-methionine</keyword>
<dbReference type="GO" id="GO:0003723">
    <property type="term" value="F:RNA binding"/>
    <property type="evidence" value="ECO:0007669"/>
    <property type="project" value="UniProtKB-UniRule"/>
</dbReference>
<protein>
    <recommendedName>
        <fullName evidence="1">Ribosomal RNA large subunit methyltransferase J</fullName>
        <ecNumber evidence="1">2.1.1.266</ecNumber>
    </recommendedName>
    <alternativeName>
        <fullName evidence="1">23S rRNA (adenine(2030)-N6)-methyltransferase</fullName>
    </alternativeName>
    <alternativeName>
        <fullName evidence="1">23S rRNA m6A2030 methyltransferase</fullName>
    </alternativeName>
</protein>
<keyword evidence="1 2" id="KW-0808">Transferase</keyword>
<dbReference type="Gene3D" id="3.40.50.150">
    <property type="entry name" value="Vaccinia Virus protein VP39"/>
    <property type="match status" value="1"/>
</dbReference>
<organism evidence="2 3">
    <name type="scientific">Alkalimonas amylolytica</name>
    <dbReference type="NCBI Taxonomy" id="152573"/>
    <lineage>
        <taxon>Bacteria</taxon>
        <taxon>Pseudomonadati</taxon>
        <taxon>Pseudomonadota</taxon>
        <taxon>Gammaproteobacteria</taxon>
        <taxon>Alkalimonas</taxon>
    </lineage>
</organism>
<evidence type="ECO:0000256" key="1">
    <source>
        <dbReference type="HAMAP-Rule" id="MF_00934"/>
    </source>
</evidence>